<keyword evidence="1" id="KW-1133">Transmembrane helix</keyword>
<dbReference type="AlphaFoldDB" id="A0A166B7L0"/>
<evidence type="ECO:0000256" key="1">
    <source>
        <dbReference type="SAM" id="Phobius"/>
    </source>
</evidence>
<dbReference type="EMBL" id="KV425916">
    <property type="protein sequence ID" value="KZV98609.1"/>
    <property type="molecule type" value="Genomic_DNA"/>
</dbReference>
<feature type="chain" id="PRO_5007871090" evidence="2">
    <location>
        <begin position="25"/>
        <end position="99"/>
    </location>
</feature>
<keyword evidence="1" id="KW-0812">Transmembrane</keyword>
<organism evidence="3 4">
    <name type="scientific">Exidia glandulosa HHB12029</name>
    <dbReference type="NCBI Taxonomy" id="1314781"/>
    <lineage>
        <taxon>Eukaryota</taxon>
        <taxon>Fungi</taxon>
        <taxon>Dikarya</taxon>
        <taxon>Basidiomycota</taxon>
        <taxon>Agaricomycotina</taxon>
        <taxon>Agaricomycetes</taxon>
        <taxon>Auriculariales</taxon>
        <taxon>Exidiaceae</taxon>
        <taxon>Exidia</taxon>
    </lineage>
</organism>
<keyword evidence="2" id="KW-0732">Signal</keyword>
<evidence type="ECO:0000313" key="3">
    <source>
        <dbReference type="EMBL" id="KZV98609.1"/>
    </source>
</evidence>
<feature type="transmembrane region" description="Helical" evidence="1">
    <location>
        <begin position="77"/>
        <end position="98"/>
    </location>
</feature>
<gene>
    <name evidence="3" type="ORF">EXIGLDRAFT_727340</name>
</gene>
<evidence type="ECO:0000256" key="2">
    <source>
        <dbReference type="SAM" id="SignalP"/>
    </source>
</evidence>
<protein>
    <submittedName>
        <fullName evidence="3">Uncharacterized protein</fullName>
    </submittedName>
</protein>
<proteinExistence type="predicted"/>
<accession>A0A166B7L0</accession>
<keyword evidence="4" id="KW-1185">Reference proteome</keyword>
<dbReference type="Proteomes" id="UP000077266">
    <property type="component" value="Unassembled WGS sequence"/>
</dbReference>
<feature type="signal peptide" evidence="2">
    <location>
        <begin position="1"/>
        <end position="24"/>
    </location>
</feature>
<name>A0A166B7L0_EXIGL</name>
<keyword evidence="1" id="KW-0472">Membrane</keyword>
<sequence>MRRSAAADGLVCLCVCQLGAVCESEPGTHRRMAFMHSCALVDTTRVVHAMKRGRRRPRPMQTISILLSILIRRLPSIAVPFVAVVIFILLLLLIAPAVR</sequence>
<reference evidence="3 4" key="1">
    <citation type="journal article" date="2016" name="Mol. Biol. Evol.">
        <title>Comparative Genomics of Early-Diverging Mushroom-Forming Fungi Provides Insights into the Origins of Lignocellulose Decay Capabilities.</title>
        <authorList>
            <person name="Nagy L.G."/>
            <person name="Riley R."/>
            <person name="Tritt A."/>
            <person name="Adam C."/>
            <person name="Daum C."/>
            <person name="Floudas D."/>
            <person name="Sun H."/>
            <person name="Yadav J.S."/>
            <person name="Pangilinan J."/>
            <person name="Larsson K.H."/>
            <person name="Matsuura K."/>
            <person name="Barry K."/>
            <person name="Labutti K."/>
            <person name="Kuo R."/>
            <person name="Ohm R.A."/>
            <person name="Bhattacharya S.S."/>
            <person name="Shirouzu T."/>
            <person name="Yoshinaga Y."/>
            <person name="Martin F.M."/>
            <person name="Grigoriev I.V."/>
            <person name="Hibbett D.S."/>
        </authorList>
    </citation>
    <scope>NUCLEOTIDE SEQUENCE [LARGE SCALE GENOMIC DNA]</scope>
    <source>
        <strain evidence="3 4">HHB12029</strain>
    </source>
</reference>
<evidence type="ECO:0000313" key="4">
    <source>
        <dbReference type="Proteomes" id="UP000077266"/>
    </source>
</evidence>
<dbReference type="InParanoid" id="A0A166B7L0"/>